<dbReference type="SUPFAM" id="SSF56672">
    <property type="entry name" value="DNA/RNA polymerases"/>
    <property type="match status" value="1"/>
</dbReference>
<dbReference type="AlphaFoldDB" id="A0AAW1VYZ3"/>
<evidence type="ECO:0000313" key="2">
    <source>
        <dbReference type="EMBL" id="KAK9912311.1"/>
    </source>
</evidence>
<dbReference type="EMBL" id="JBEDUW010000007">
    <property type="protein sequence ID" value="KAK9912311.1"/>
    <property type="molecule type" value="Genomic_DNA"/>
</dbReference>
<keyword evidence="3" id="KW-1185">Reference proteome</keyword>
<reference evidence="2 3" key="1">
    <citation type="journal article" date="2023" name="G3 (Bethesda)">
        <title>A chromosome-length genome assembly and annotation of blackberry (Rubus argutus, cv. 'Hillquist').</title>
        <authorList>
            <person name="Bruna T."/>
            <person name="Aryal R."/>
            <person name="Dudchenko O."/>
            <person name="Sargent D.J."/>
            <person name="Mead D."/>
            <person name="Buti M."/>
            <person name="Cavallini A."/>
            <person name="Hytonen T."/>
            <person name="Andres J."/>
            <person name="Pham M."/>
            <person name="Weisz D."/>
            <person name="Mascagni F."/>
            <person name="Usai G."/>
            <person name="Natali L."/>
            <person name="Bassil N."/>
            <person name="Fernandez G.E."/>
            <person name="Lomsadze A."/>
            <person name="Armour M."/>
            <person name="Olukolu B."/>
            <person name="Poorten T."/>
            <person name="Britton C."/>
            <person name="Davik J."/>
            <person name="Ashrafi H."/>
            <person name="Aiden E.L."/>
            <person name="Borodovsky M."/>
            <person name="Worthington M."/>
        </authorList>
    </citation>
    <scope>NUCLEOTIDE SEQUENCE [LARGE SCALE GENOMIC DNA]</scope>
    <source>
        <strain evidence="2">PI 553951</strain>
    </source>
</reference>
<name>A0AAW1VYZ3_RUBAR</name>
<dbReference type="InterPro" id="IPR043502">
    <property type="entry name" value="DNA/RNA_pol_sf"/>
</dbReference>
<proteinExistence type="predicted"/>
<feature type="domain" description="Reverse transcriptase Ty1/copia-type" evidence="1">
    <location>
        <begin position="103"/>
        <end position="279"/>
    </location>
</feature>
<sequence length="288" mass="32900">MKTLSDYGYVQETSLEDAPSLEPIRENVEISINYTSVHGTWDRNSIVVDDVFAYACARELIESDDIEPRSVKECQRRADWPEWKNAIQAELDSLTKRTVFGLVVLIPSGIKPVGYKWVFVRKRDEKNEIIRYKARLVAQGFSQRPGIDYEETYSPVMDVITFRYLISLVVSEKLNMQLMDVVTTYLYGDLDTELYMKVPDGLSLPKSSGSRPRSAFAIRLKRSLYGLKQSGQMWYTRLSDYLIGRGYVNNELCPCVFIKTTSSGFAIVAVYVDNMNIIGTLDELRDTA</sequence>
<comment type="caution">
    <text evidence="2">The sequence shown here is derived from an EMBL/GenBank/DDBJ whole genome shotgun (WGS) entry which is preliminary data.</text>
</comment>
<dbReference type="Proteomes" id="UP001457282">
    <property type="component" value="Unassembled WGS sequence"/>
</dbReference>
<dbReference type="InterPro" id="IPR013103">
    <property type="entry name" value="RVT_2"/>
</dbReference>
<evidence type="ECO:0000313" key="3">
    <source>
        <dbReference type="Proteomes" id="UP001457282"/>
    </source>
</evidence>
<evidence type="ECO:0000259" key="1">
    <source>
        <dbReference type="Pfam" id="PF07727"/>
    </source>
</evidence>
<accession>A0AAW1VYZ3</accession>
<dbReference type="Pfam" id="PF07727">
    <property type="entry name" value="RVT_2"/>
    <property type="match status" value="1"/>
</dbReference>
<protein>
    <recommendedName>
        <fullName evidence="1">Reverse transcriptase Ty1/copia-type domain-containing protein</fullName>
    </recommendedName>
</protein>
<gene>
    <name evidence="2" type="ORF">M0R45_036179</name>
</gene>
<organism evidence="2 3">
    <name type="scientific">Rubus argutus</name>
    <name type="common">Southern blackberry</name>
    <dbReference type="NCBI Taxonomy" id="59490"/>
    <lineage>
        <taxon>Eukaryota</taxon>
        <taxon>Viridiplantae</taxon>
        <taxon>Streptophyta</taxon>
        <taxon>Embryophyta</taxon>
        <taxon>Tracheophyta</taxon>
        <taxon>Spermatophyta</taxon>
        <taxon>Magnoliopsida</taxon>
        <taxon>eudicotyledons</taxon>
        <taxon>Gunneridae</taxon>
        <taxon>Pentapetalae</taxon>
        <taxon>rosids</taxon>
        <taxon>fabids</taxon>
        <taxon>Rosales</taxon>
        <taxon>Rosaceae</taxon>
        <taxon>Rosoideae</taxon>
        <taxon>Rosoideae incertae sedis</taxon>
        <taxon>Rubus</taxon>
    </lineage>
</organism>